<dbReference type="EMBL" id="CAMXCT020002189">
    <property type="protein sequence ID" value="CAL1149675.1"/>
    <property type="molecule type" value="Genomic_DNA"/>
</dbReference>
<dbReference type="AlphaFoldDB" id="A0A9P1CRC9"/>
<evidence type="ECO:0000313" key="3">
    <source>
        <dbReference type="Proteomes" id="UP001152797"/>
    </source>
</evidence>
<evidence type="ECO:0000313" key="2">
    <source>
        <dbReference type="EMBL" id="CAL1149675.1"/>
    </source>
</evidence>
<dbReference type="EMBL" id="CAMXCT030002189">
    <property type="protein sequence ID" value="CAL4783612.1"/>
    <property type="molecule type" value="Genomic_DNA"/>
</dbReference>
<reference evidence="2" key="2">
    <citation type="submission" date="2024-04" db="EMBL/GenBank/DDBJ databases">
        <authorList>
            <person name="Chen Y."/>
            <person name="Shah S."/>
            <person name="Dougan E. K."/>
            <person name="Thang M."/>
            <person name="Chan C."/>
        </authorList>
    </citation>
    <scope>NUCLEOTIDE SEQUENCE [LARGE SCALE GENOMIC DNA]</scope>
</reference>
<name>A0A9P1CRC9_9DINO</name>
<keyword evidence="3" id="KW-1185">Reference proteome</keyword>
<sequence>ENFIIVVLITCALVIPFTTLLQPLTSTMLSVKHQMCGGNRTFIVTFNSDTQQTIGKTTRPIGSEYDRAAPMIEIAVMETCFCLDGQ</sequence>
<accession>A0A9P1CRC9</accession>
<evidence type="ECO:0000313" key="1">
    <source>
        <dbReference type="EMBL" id="CAI3996300.1"/>
    </source>
</evidence>
<gene>
    <name evidence="1" type="ORF">C1SCF055_LOCUS22792</name>
</gene>
<proteinExistence type="predicted"/>
<organism evidence="1">
    <name type="scientific">Cladocopium goreaui</name>
    <dbReference type="NCBI Taxonomy" id="2562237"/>
    <lineage>
        <taxon>Eukaryota</taxon>
        <taxon>Sar</taxon>
        <taxon>Alveolata</taxon>
        <taxon>Dinophyceae</taxon>
        <taxon>Suessiales</taxon>
        <taxon>Symbiodiniaceae</taxon>
        <taxon>Cladocopium</taxon>
    </lineage>
</organism>
<dbReference type="Proteomes" id="UP001152797">
    <property type="component" value="Unassembled WGS sequence"/>
</dbReference>
<reference evidence="1" key="1">
    <citation type="submission" date="2022-10" db="EMBL/GenBank/DDBJ databases">
        <authorList>
            <person name="Chen Y."/>
            <person name="Dougan E. K."/>
            <person name="Chan C."/>
            <person name="Rhodes N."/>
            <person name="Thang M."/>
        </authorList>
    </citation>
    <scope>NUCLEOTIDE SEQUENCE</scope>
</reference>
<protein>
    <submittedName>
        <fullName evidence="1">Uncharacterized protein</fullName>
    </submittedName>
</protein>
<feature type="non-terminal residue" evidence="1">
    <location>
        <position position="86"/>
    </location>
</feature>
<comment type="caution">
    <text evidence="1">The sequence shown here is derived from an EMBL/GenBank/DDBJ whole genome shotgun (WGS) entry which is preliminary data.</text>
</comment>
<dbReference type="EMBL" id="CAMXCT010002189">
    <property type="protein sequence ID" value="CAI3996300.1"/>
    <property type="molecule type" value="Genomic_DNA"/>
</dbReference>